<dbReference type="Proteomes" id="UP001145114">
    <property type="component" value="Unassembled WGS sequence"/>
</dbReference>
<accession>A0ACC1HI51</accession>
<feature type="non-terminal residue" evidence="1">
    <location>
        <position position="77"/>
    </location>
</feature>
<comment type="caution">
    <text evidence="1">The sequence shown here is derived from an EMBL/GenBank/DDBJ whole genome shotgun (WGS) entry which is preliminary data.</text>
</comment>
<dbReference type="EMBL" id="JAMZIH010004754">
    <property type="protein sequence ID" value="KAJ1676162.1"/>
    <property type="molecule type" value="Genomic_DNA"/>
</dbReference>
<reference evidence="1" key="1">
    <citation type="submission" date="2022-06" db="EMBL/GenBank/DDBJ databases">
        <title>Phylogenomic reconstructions and comparative analyses of Kickxellomycotina fungi.</title>
        <authorList>
            <person name="Reynolds N.K."/>
            <person name="Stajich J.E."/>
            <person name="Barry K."/>
            <person name="Grigoriev I.V."/>
            <person name="Crous P."/>
            <person name="Smith M.E."/>
        </authorList>
    </citation>
    <scope>NUCLEOTIDE SEQUENCE</scope>
    <source>
        <strain evidence="1">RSA 2271</strain>
    </source>
</reference>
<keyword evidence="2" id="KW-1185">Reference proteome</keyword>
<evidence type="ECO:0000313" key="1">
    <source>
        <dbReference type="EMBL" id="KAJ1676162.1"/>
    </source>
</evidence>
<name>A0ACC1HI51_9FUNG</name>
<evidence type="ECO:0000313" key="2">
    <source>
        <dbReference type="Proteomes" id="UP001145114"/>
    </source>
</evidence>
<organism evidence="1 2">
    <name type="scientific">Spiromyces aspiralis</name>
    <dbReference type="NCBI Taxonomy" id="68401"/>
    <lineage>
        <taxon>Eukaryota</taxon>
        <taxon>Fungi</taxon>
        <taxon>Fungi incertae sedis</taxon>
        <taxon>Zoopagomycota</taxon>
        <taxon>Kickxellomycotina</taxon>
        <taxon>Kickxellomycetes</taxon>
        <taxon>Kickxellales</taxon>
        <taxon>Kickxellaceae</taxon>
        <taxon>Spiromyces</taxon>
    </lineage>
</organism>
<proteinExistence type="predicted"/>
<gene>
    <name evidence="1" type="ORF">EV182_008744</name>
</gene>
<protein>
    <submittedName>
        <fullName evidence="1">Uncharacterized protein</fullName>
    </submittedName>
</protein>
<sequence length="77" mass="8167">MSAIAASKPQAGAARKYNRVASAASHTRASSRVTRIPQLRSEPGTTSNGHSLLLDSDPAYLHQANSDSIDVYDIENA</sequence>